<dbReference type="InterPro" id="IPR021720">
    <property type="entry name" value="Malectin_dom"/>
</dbReference>
<keyword evidence="11" id="KW-0472">Membrane</keyword>
<comment type="subcellular location">
    <subcellularLocation>
        <location evidence="2">Cell projection</location>
        <location evidence="2">Cilium</location>
    </subcellularLocation>
    <subcellularLocation>
        <location evidence="3">Cytoplasm</location>
    </subcellularLocation>
    <subcellularLocation>
        <location evidence="1">Endoplasmic reticulum membrane</location>
        <topology evidence="1">Single-pass type I membrane protein</topology>
    </subcellularLocation>
</comment>
<evidence type="ECO:0000256" key="15">
    <source>
        <dbReference type="SAM" id="MobiDB-lite"/>
    </source>
</evidence>
<dbReference type="InterPro" id="IPR011042">
    <property type="entry name" value="6-blade_b-propeller_TolB-like"/>
</dbReference>
<evidence type="ECO:0000256" key="10">
    <source>
        <dbReference type="ARBA" id="ARBA00023069"/>
    </source>
</evidence>
<dbReference type="PANTHER" id="PTHR13460">
    <property type="match status" value="1"/>
</dbReference>
<dbReference type="SUPFAM" id="SSF49785">
    <property type="entry name" value="Galactose-binding domain-like"/>
    <property type="match status" value="1"/>
</dbReference>
<keyword evidence="12" id="KW-0325">Glycoprotein</keyword>
<evidence type="ECO:0000256" key="8">
    <source>
        <dbReference type="ARBA" id="ARBA00022824"/>
    </source>
</evidence>
<keyword evidence="5" id="KW-0963">Cytoplasm</keyword>
<dbReference type="SMART" id="SM00736">
    <property type="entry name" value="CADG"/>
    <property type="match status" value="1"/>
</dbReference>
<feature type="compositionally biased region" description="Acidic residues" evidence="15">
    <location>
        <begin position="802"/>
        <end position="819"/>
    </location>
</feature>
<dbReference type="KEGG" id="halg:HUG10_06770"/>
<dbReference type="InterPro" id="IPR008979">
    <property type="entry name" value="Galactose-bd-like_sf"/>
</dbReference>
<proteinExistence type="inferred from homology"/>
<comment type="similarity">
    <text evidence="4">Belongs to the malectin family.</text>
</comment>
<feature type="compositionally biased region" description="Acidic residues" evidence="15">
    <location>
        <begin position="832"/>
        <end position="858"/>
    </location>
</feature>
<reference evidence="19 20" key="1">
    <citation type="submission" date="2020-07" db="EMBL/GenBank/DDBJ databases">
        <title>Gai3-2, isolated from salt lake.</title>
        <authorList>
            <person name="Cui H."/>
            <person name="Shi X."/>
        </authorList>
    </citation>
    <scope>NUCLEOTIDE SEQUENCE [LARGE SCALE GENOMIC DNA]</scope>
    <source>
        <strain evidence="19 20">Gai3-2</strain>
    </source>
</reference>
<evidence type="ECO:0000256" key="12">
    <source>
        <dbReference type="ARBA" id="ARBA00023180"/>
    </source>
</evidence>
<evidence type="ECO:0000256" key="9">
    <source>
        <dbReference type="ARBA" id="ARBA00022989"/>
    </source>
</evidence>
<evidence type="ECO:0000259" key="18">
    <source>
        <dbReference type="SMART" id="SM00736"/>
    </source>
</evidence>
<evidence type="ECO:0000256" key="5">
    <source>
        <dbReference type="ARBA" id="ARBA00022490"/>
    </source>
</evidence>
<feature type="domain" description="Immunoglobulin" evidence="17">
    <location>
        <begin position="1106"/>
        <end position="1191"/>
    </location>
</feature>
<evidence type="ECO:0000313" key="20">
    <source>
        <dbReference type="Proteomes" id="UP000509750"/>
    </source>
</evidence>
<evidence type="ECO:0000256" key="6">
    <source>
        <dbReference type="ARBA" id="ARBA00022692"/>
    </source>
</evidence>
<feature type="domain" description="Dystroglycan-type cadherin-like" evidence="18">
    <location>
        <begin position="1762"/>
        <end position="1854"/>
    </location>
</feature>
<dbReference type="Pfam" id="PF05345">
    <property type="entry name" value="He_PIG"/>
    <property type="match status" value="1"/>
</dbReference>
<keyword evidence="10" id="KW-0969">Cilium</keyword>
<dbReference type="GO" id="GO:0005737">
    <property type="term" value="C:cytoplasm"/>
    <property type="evidence" value="ECO:0007669"/>
    <property type="project" value="UniProtKB-SubCell"/>
</dbReference>
<dbReference type="OrthoDB" id="343265at2157"/>
<feature type="region of interest" description="Disordered" evidence="15">
    <location>
        <begin position="2009"/>
        <end position="2029"/>
    </location>
</feature>
<dbReference type="InterPro" id="IPR015919">
    <property type="entry name" value="Cadherin-like_sf"/>
</dbReference>
<dbReference type="NCBIfam" id="NF012200">
    <property type="entry name" value="choice_anch_D"/>
    <property type="match status" value="1"/>
</dbReference>
<protein>
    <submittedName>
        <fullName evidence="19">Choice-of-anchor D domain-containing protein</fullName>
    </submittedName>
</protein>
<name>A0A7D5GBE0_9EURY</name>
<dbReference type="InterPro" id="IPR035986">
    <property type="entry name" value="PKD_dom_sf"/>
</dbReference>
<evidence type="ECO:0000256" key="11">
    <source>
        <dbReference type="ARBA" id="ARBA00023136"/>
    </source>
</evidence>
<dbReference type="InterPro" id="IPR053879">
    <property type="entry name" value="HYDIN_VesB_CFA65-like_Ig"/>
</dbReference>
<dbReference type="GeneID" id="56028521"/>
<dbReference type="SUPFAM" id="SSF49313">
    <property type="entry name" value="Cadherin-like"/>
    <property type="match status" value="1"/>
</dbReference>
<gene>
    <name evidence="19" type="ORF">HUG10_06770</name>
</gene>
<evidence type="ECO:0000256" key="3">
    <source>
        <dbReference type="ARBA" id="ARBA00004496"/>
    </source>
</evidence>
<dbReference type="Pfam" id="PF22544">
    <property type="entry name" value="HYDIN_VesB_CFA65-like_Ig"/>
    <property type="match status" value="1"/>
</dbReference>
<accession>A0A7D5GBE0</accession>
<evidence type="ECO:0000259" key="17">
    <source>
        <dbReference type="SMART" id="SM00409"/>
    </source>
</evidence>
<feature type="region of interest" description="Disordered" evidence="15">
    <location>
        <begin position="774"/>
        <end position="866"/>
    </location>
</feature>
<keyword evidence="8" id="KW-0256">Endoplasmic reticulum</keyword>
<dbReference type="InterPro" id="IPR022409">
    <property type="entry name" value="PKD/Chitinase_dom"/>
</dbReference>
<dbReference type="InterPro" id="IPR039155">
    <property type="entry name" value="MLEC"/>
</dbReference>
<dbReference type="Pfam" id="PF11721">
    <property type="entry name" value="Malectin"/>
    <property type="match status" value="3"/>
</dbReference>
<dbReference type="InterPro" id="IPR006644">
    <property type="entry name" value="Cadg"/>
</dbReference>
<evidence type="ECO:0000256" key="4">
    <source>
        <dbReference type="ARBA" id="ARBA00009141"/>
    </source>
</evidence>
<feature type="domain" description="Immunoglobulin" evidence="17">
    <location>
        <begin position="1767"/>
        <end position="1848"/>
    </location>
</feature>
<dbReference type="Pfam" id="PF22352">
    <property type="entry name" value="K319L-like_PKD"/>
    <property type="match status" value="1"/>
</dbReference>
<keyword evidence="7" id="KW-0732">Signal</keyword>
<keyword evidence="20" id="KW-1185">Reference proteome</keyword>
<organism evidence="19 20">
    <name type="scientific">Halorarum halophilum</name>
    <dbReference type="NCBI Taxonomy" id="2743090"/>
    <lineage>
        <taxon>Archaea</taxon>
        <taxon>Methanobacteriati</taxon>
        <taxon>Methanobacteriota</taxon>
        <taxon>Stenosarchaea group</taxon>
        <taxon>Halobacteria</taxon>
        <taxon>Halobacteriales</taxon>
        <taxon>Haloferacaceae</taxon>
        <taxon>Halorarum</taxon>
    </lineage>
</organism>
<dbReference type="Gene3D" id="2.60.40.10">
    <property type="entry name" value="Immunoglobulins"/>
    <property type="match status" value="3"/>
</dbReference>
<evidence type="ECO:0000256" key="1">
    <source>
        <dbReference type="ARBA" id="ARBA00004115"/>
    </source>
</evidence>
<dbReference type="InterPro" id="IPR003599">
    <property type="entry name" value="Ig_sub"/>
</dbReference>
<dbReference type="PANTHER" id="PTHR13460:SF0">
    <property type="entry name" value="MALECTIN"/>
    <property type="match status" value="1"/>
</dbReference>
<dbReference type="GO" id="GO:0016020">
    <property type="term" value="C:membrane"/>
    <property type="evidence" value="ECO:0007669"/>
    <property type="project" value="InterPro"/>
</dbReference>
<dbReference type="Gene3D" id="2.60.120.430">
    <property type="entry name" value="Galactose-binding lectin"/>
    <property type="match status" value="3"/>
</dbReference>
<dbReference type="EMBL" id="CP058529">
    <property type="protein sequence ID" value="QLG27265.1"/>
    <property type="molecule type" value="Genomic_DNA"/>
</dbReference>
<keyword evidence="6" id="KW-0812">Transmembrane</keyword>
<dbReference type="GO" id="GO:0030246">
    <property type="term" value="F:carbohydrate binding"/>
    <property type="evidence" value="ECO:0007669"/>
    <property type="project" value="InterPro"/>
</dbReference>
<evidence type="ECO:0000256" key="13">
    <source>
        <dbReference type="ARBA" id="ARBA00023273"/>
    </source>
</evidence>
<evidence type="ECO:0000256" key="14">
    <source>
        <dbReference type="ARBA" id="ARBA00023277"/>
    </source>
</evidence>
<dbReference type="SMART" id="SM00089">
    <property type="entry name" value="PKD"/>
    <property type="match status" value="1"/>
</dbReference>
<sequence>MMRGGDNRIFAVLFAVLMMTSMFAGTVAFTGSASAAPGDVLYRVNGGGSTVAATDGGQDWIAGSGSAYVSGGSTYSTASSVSTDGTVPASTPSSVFQSELYGDQQWTFSDGIQSGEEYEVRLYFAEIYHGVDGGNAAGGEGDRVFDVSVEGETVLDDYDIYADVGSATGTMKSYTVAPDDGQIDVGLTTEVDNAKISAIEIVEAEPQPDTLGGPSSVDFGTVLVDDSETETVTVTNLGDDGDADITIDDVSVAGDDAFSAGAPSQATLAPGESADVPVTFAPSDAQSKAATLTIDHSGSNSPLEVALSGEGASDVPVGFSESTLQGFSAGNPTAIDFGPDGRAYVSTQGGAVYALEVERTDGGDYQVVNEEQIDAIEDIPNHDDLGNLDAGETNRQITGLTVGGTAEQPIVYVSSSDPEIRVGQDTDATDTNSGAISRLAFDRNADGSLASVDHDVMVLGLPRSEENHATNGLDLTADGDTLYVAQGGHTNKGAPGDNFGHTPEYALSAAVLEIDLAQIEANYQAKSLQNENGNYPDLDYLYSIPTVQGGDLPFGGDDGLNQAKIVEGGPVQVYSPGYRNPYDLVLSEDEQLYVIDNGPNGGWGGQPEGDGASGVCTNVPNEDGSYGTGDQLHLATEGSYGGHAAPIRANPDDAGLYDADGNQYHDFDSSDTPVPFDMANPVECDYQDPNEDNSIGPTFGWTGGITEYTASNFGGEMQGDLLVVENSNTIKRVQLNAAGDGVTEVTSPFNTAGALGITAQDDDEAYPGTIWTANHGDGDVTVFEPNDFGDGGGDQCTGADDPSLDEDGDGYDNADEIDAGSDPCSAASTPADFDDDGTSNVNDPDDDNDGLDDTEDPFAIDPNNGLDTNLPVAYDFAPNSESGTILNLGFTGVMTNGQDYQELYDPDEVTAGGAANVLTVENVPQGDAHQNTNTQQHGYQVGVNADEPFTIESTVNGLPDDAESFQSQGIFLGTGDQDNYAKLTATGFSSGSGSGVQFATEEDGSFTDVANPPAPTAGNATTLSMTVYPSNGTVEAYYAVDDGEEQFVGETTVPTSWFDTADGNGTAVGVIATSNGASSTFDATWQNLYVEQLNPPANQPPTADAGADVTVDEGQEVTLDASGSTDPDGDTLGYTWTQTSGSPSGLLDMSDSEQVTFTAPDVDGDTTFTFQVEVADGNGGTDTDTVDVTVQDTDSDTGGDMSVAEAVAMGGENDTLIEDSEIQQAINWWSTGGEVPNTGGQTIDDSEIQTLINMWATDASVGGGSGGETGSALVEITPDSGLETSTYGGGTYQVTNTGEKEIAAVSFDLSTATLPDMVFDPQGTAGDPTGEGLNIASDGGTGITTAEGDEAFSQPHNGQDADDGYDVMTVEFDDFQNGETATFWADNDPTSIKGATVGSQEAGPVSGLELARSTVTITYADGTTQTTQLMGDGSDGGSTAVVTEGETPAPTIGAQDVSLDSGVLDGYHSGATVSEAGQTIMVTGEPGETVTLVRVEGELTLTNVPNDGYNIEEYEANNAQNVEYYTATVGSNGQAEIPVTLTDTTSDGDDNAGYNYFVAAHGEASGDMGLASNVVVLQYDESAGDGDTGDGDVAFAVNAGGSEYTAGDGTVFQADTGFSGGSTYSVTQDIGDTQDDPLYQTERYGDFSYDVPLEDGEYEVTLHFAEIYQGVSENDGVDSTGPDDGTQENDRVFDASIEGQQVLENYDIYAEVGPLNATQETFTADVTDGELNVQFSTVYDNAKVSAIEVRTASDDGDGNAAPSVDSISDLTVTEGDSASVPVSASDADGDALSLSVDGPSFVGLDDAGDGTGTLSVAPQSGDAGTYTVDVTADDGTTTTTESFEVTVEAPSSGGTGSADFTVNENGGIDASTYSGGSFEVTNTGDKQISSVTYDLSSATFPDVVFDPDGTAGDSAGKGFTADSGGSATGLQGGSFAAPHNGQDGADGYDELTTTFDDFENGETFAFSTDIDPTSIKNAQGTGAAGSVSGLELTGATVTVEYADGSTQTTQLFGDGSDGGSQATASDDLASAPTLGVDGASLDSGALASQHSAATVSEAGQTITVTGPADATVVLLHVEGQLELANQANGYDLEAYEANTAENVDYQTVDLGSDGEATVDVTLTNTSSSGVEGGYNHFVATVQDGDGTGATSNVVVLKYDESSDTTGPESQVLHRVNAGEDTTVPATDDGPDWTGVSDTSSPYLASVASSDAGTYCAGDDVTADGTVPSSTPDAVFDCERYGEMTWEFPVDAGQEIEVRLYLANSYPGASEPGDRQFNVSIEGTQVLTQYDPVADVGHATGTTKSFTVTDDGDGTVTVAFEQGAVENPEVRAIEIVEEGDSQ</sequence>
<dbReference type="GO" id="GO:0005509">
    <property type="term" value="F:calcium ion binding"/>
    <property type="evidence" value="ECO:0007669"/>
    <property type="project" value="InterPro"/>
</dbReference>
<dbReference type="InterPro" id="IPR013783">
    <property type="entry name" value="Ig-like_fold"/>
</dbReference>
<keyword evidence="14" id="KW-0119">Carbohydrate metabolism</keyword>
<evidence type="ECO:0000256" key="7">
    <source>
        <dbReference type="ARBA" id="ARBA00022729"/>
    </source>
</evidence>
<keyword evidence="9" id="KW-1133">Transmembrane helix</keyword>
<evidence type="ECO:0000256" key="2">
    <source>
        <dbReference type="ARBA" id="ARBA00004138"/>
    </source>
</evidence>
<feature type="domain" description="PKD/Chitinase" evidence="16">
    <location>
        <begin position="1102"/>
        <end position="1193"/>
    </location>
</feature>
<dbReference type="SMART" id="SM00409">
    <property type="entry name" value="IG"/>
    <property type="match status" value="2"/>
</dbReference>
<dbReference type="InterPro" id="IPR017868">
    <property type="entry name" value="Filamin/ABP280_repeat-like"/>
</dbReference>
<keyword evidence="13" id="KW-0966">Cell projection</keyword>
<dbReference type="RefSeq" id="WP_179168840.1">
    <property type="nucleotide sequence ID" value="NZ_CP058529.1"/>
</dbReference>
<dbReference type="Proteomes" id="UP000509750">
    <property type="component" value="Chromosome"/>
</dbReference>
<dbReference type="PROSITE" id="PS50194">
    <property type="entry name" value="FILAMIN_REPEAT"/>
    <property type="match status" value="1"/>
</dbReference>
<evidence type="ECO:0000313" key="19">
    <source>
        <dbReference type="EMBL" id="QLG27265.1"/>
    </source>
</evidence>
<dbReference type="Gene3D" id="2.120.10.30">
    <property type="entry name" value="TolB, C-terminal domain"/>
    <property type="match status" value="1"/>
</dbReference>
<evidence type="ECO:0000259" key="16">
    <source>
        <dbReference type="SMART" id="SM00089"/>
    </source>
</evidence>
<dbReference type="SUPFAM" id="SSF49299">
    <property type="entry name" value="PKD domain"/>
    <property type="match status" value="1"/>
</dbReference>